<name>C3Y3Z0_BRAFL</name>
<comment type="similarity">
    <text evidence="5">Belongs to the integrin alpha chain family.</text>
</comment>
<keyword evidence="1" id="KW-0732">Signal</keyword>
<gene>
    <name evidence="6" type="ORF">BRAFLDRAFT_84822</name>
</gene>
<proteinExistence type="inferred from homology"/>
<dbReference type="Pfam" id="PF01839">
    <property type="entry name" value="FG-GAP"/>
    <property type="match status" value="2"/>
</dbReference>
<evidence type="ECO:0000256" key="2">
    <source>
        <dbReference type="ARBA" id="ARBA00022737"/>
    </source>
</evidence>
<comment type="subcellular location">
    <subcellularLocation>
        <location evidence="5">Membrane</location>
        <topology evidence="5">Single-pass type I membrane protein</topology>
    </subcellularLocation>
</comment>
<dbReference type="PROSITE" id="PS51470">
    <property type="entry name" value="FG_GAP"/>
    <property type="match status" value="3"/>
</dbReference>
<evidence type="ECO:0008006" key="7">
    <source>
        <dbReference type="Google" id="ProtNLM"/>
    </source>
</evidence>
<dbReference type="GO" id="GO:0008305">
    <property type="term" value="C:integrin complex"/>
    <property type="evidence" value="ECO:0007669"/>
    <property type="project" value="InterPro"/>
</dbReference>
<dbReference type="EMBL" id="GG666484">
    <property type="protein sequence ID" value="EEN65016.1"/>
    <property type="molecule type" value="Genomic_DNA"/>
</dbReference>
<feature type="repeat" description="FG-GAP" evidence="4">
    <location>
        <begin position="231"/>
        <end position="284"/>
    </location>
</feature>
<dbReference type="eggNOG" id="KOG3637">
    <property type="taxonomic scope" value="Eukaryota"/>
</dbReference>
<dbReference type="SUPFAM" id="SSF69318">
    <property type="entry name" value="Integrin alpha N-terminal domain"/>
    <property type="match status" value="1"/>
</dbReference>
<organism>
    <name type="scientific">Branchiostoma floridae</name>
    <name type="common">Florida lancelet</name>
    <name type="synonym">Amphioxus</name>
    <dbReference type="NCBI Taxonomy" id="7739"/>
    <lineage>
        <taxon>Eukaryota</taxon>
        <taxon>Metazoa</taxon>
        <taxon>Chordata</taxon>
        <taxon>Cephalochordata</taxon>
        <taxon>Leptocardii</taxon>
        <taxon>Amphioxiformes</taxon>
        <taxon>Branchiostomatidae</taxon>
        <taxon>Branchiostoma</taxon>
    </lineage>
</organism>
<feature type="repeat" description="FG-GAP" evidence="4">
    <location>
        <begin position="349"/>
        <end position="407"/>
    </location>
</feature>
<dbReference type="InterPro" id="IPR000413">
    <property type="entry name" value="Integrin_alpha"/>
</dbReference>
<protein>
    <recommendedName>
        <fullName evidence="7">Integrin alpha-2 domain-containing protein</fullName>
    </recommendedName>
</protein>
<keyword evidence="5" id="KW-0675">Receptor</keyword>
<keyword evidence="3" id="KW-0325">Glycoprotein</keyword>
<dbReference type="STRING" id="7739.C3Y3Z0"/>
<dbReference type="SMART" id="SM00191">
    <property type="entry name" value="Int_alpha"/>
    <property type="match status" value="3"/>
</dbReference>
<dbReference type="PRINTS" id="PR01185">
    <property type="entry name" value="INTEGRINA"/>
</dbReference>
<keyword evidence="5" id="KW-0401">Integrin</keyword>
<keyword evidence="2" id="KW-0677">Repeat</keyword>
<dbReference type="GO" id="GO:0007155">
    <property type="term" value="P:cell adhesion"/>
    <property type="evidence" value="ECO:0007669"/>
    <property type="project" value="UniProtKB-KW"/>
</dbReference>
<evidence type="ECO:0000256" key="3">
    <source>
        <dbReference type="ARBA" id="ARBA00023180"/>
    </source>
</evidence>
<accession>C3Y3Z0</accession>
<feature type="repeat" description="FG-GAP" evidence="4">
    <location>
        <begin position="408"/>
        <end position="463"/>
    </location>
</feature>
<dbReference type="AlphaFoldDB" id="C3Y3Z0"/>
<dbReference type="InterPro" id="IPR028994">
    <property type="entry name" value="Integrin_alpha_N"/>
</dbReference>
<keyword evidence="5" id="KW-0130">Cell adhesion</keyword>
<sequence length="493" mass="53762">MQIFLASSDFLLEQSKEEEVRYRTAGRPMLCRPTFLPKTTLTLSHLTSDKRPLDRQGCEHTSQLFCGAKLENRLTATFWNIQVKLKDFLPCANIYSLPVPYRLLVGAPRANWTHAPDLERPGALYRCPLDSHNCSQVVVDTEGSRSGTKRMVEIKYRDNKNNMWLGATVRTHQDRVVVCGPMWKNAYFRRYTILNGICYEMDASLKTDTVQKRMPCLGDQPTTVTHPLGHQINEGGDYTYGKCQTGLAALYTQNGSKLVLGAPGGYDWTGTLSTYTGSYQTTGHPETWDPWPEGGAVKQPHDSYIGFSLAAGKFFGDGVEYIAAGAPRHQHRGAVVFFQETTGNDGALQPTNTLKGTQLASGFGYSMVALDLTNDGVTDLLVGAPVYLEKGVGGAVYLYSTRDKATLQLVTMLTGPPASHFGLSLSSAGDLNGDGFTDIAVGAPNEGSGAVYIYHGTKSGLKENYAQVGLLPLFSSQPHPLSLGAISDDNITY</sequence>
<dbReference type="PANTHER" id="PTHR23220">
    <property type="entry name" value="INTEGRIN ALPHA"/>
    <property type="match status" value="1"/>
</dbReference>
<dbReference type="InParanoid" id="C3Y3Z0"/>
<dbReference type="PANTHER" id="PTHR23220:SF122">
    <property type="entry name" value="INTEGRIN ALPHA-PS1"/>
    <property type="match status" value="1"/>
</dbReference>
<dbReference type="InterPro" id="IPR013517">
    <property type="entry name" value="FG-GAP"/>
</dbReference>
<dbReference type="GO" id="GO:0007229">
    <property type="term" value="P:integrin-mediated signaling pathway"/>
    <property type="evidence" value="ECO:0007669"/>
    <property type="project" value="UniProtKB-KW"/>
</dbReference>
<evidence type="ECO:0000256" key="4">
    <source>
        <dbReference type="PROSITE-ProRule" id="PRU00803"/>
    </source>
</evidence>
<evidence type="ECO:0000256" key="1">
    <source>
        <dbReference type="ARBA" id="ARBA00022729"/>
    </source>
</evidence>
<dbReference type="InterPro" id="IPR013519">
    <property type="entry name" value="Int_alpha_beta-p"/>
</dbReference>
<evidence type="ECO:0000313" key="6">
    <source>
        <dbReference type="EMBL" id="EEN65016.1"/>
    </source>
</evidence>
<evidence type="ECO:0000256" key="5">
    <source>
        <dbReference type="RuleBase" id="RU003762"/>
    </source>
</evidence>
<dbReference type="Gene3D" id="2.130.10.130">
    <property type="entry name" value="Integrin alpha, N-terminal"/>
    <property type="match status" value="1"/>
</dbReference>
<reference evidence="6" key="1">
    <citation type="journal article" date="2008" name="Nature">
        <title>The amphioxus genome and the evolution of the chordate karyotype.</title>
        <authorList>
            <consortium name="US DOE Joint Genome Institute (JGI-PGF)"/>
            <person name="Putnam N.H."/>
            <person name="Butts T."/>
            <person name="Ferrier D.E.K."/>
            <person name="Furlong R.F."/>
            <person name="Hellsten U."/>
            <person name="Kawashima T."/>
            <person name="Robinson-Rechavi M."/>
            <person name="Shoguchi E."/>
            <person name="Terry A."/>
            <person name="Yu J.-K."/>
            <person name="Benito-Gutierrez E.L."/>
            <person name="Dubchak I."/>
            <person name="Garcia-Fernandez J."/>
            <person name="Gibson-Brown J.J."/>
            <person name="Grigoriev I.V."/>
            <person name="Horton A.C."/>
            <person name="de Jong P.J."/>
            <person name="Jurka J."/>
            <person name="Kapitonov V.V."/>
            <person name="Kohara Y."/>
            <person name="Kuroki Y."/>
            <person name="Lindquist E."/>
            <person name="Lucas S."/>
            <person name="Osoegawa K."/>
            <person name="Pennacchio L.A."/>
            <person name="Salamov A.A."/>
            <person name="Satou Y."/>
            <person name="Sauka-Spengler T."/>
            <person name="Schmutz J."/>
            <person name="Shin-I T."/>
            <person name="Toyoda A."/>
            <person name="Bronner-Fraser M."/>
            <person name="Fujiyama A."/>
            <person name="Holland L.Z."/>
            <person name="Holland P.W.H."/>
            <person name="Satoh N."/>
            <person name="Rokhsar D.S."/>
        </authorList>
    </citation>
    <scope>NUCLEOTIDE SEQUENCE [LARGE SCALE GENOMIC DNA]</scope>
    <source>
        <strain evidence="6">S238N-H82</strain>
        <tissue evidence="6">Testes</tissue>
    </source>
</reference>